<dbReference type="STRING" id="1548207.AXK11_04160"/>
<organism evidence="3 4">
    <name type="scientific">Cephaloticoccus primus</name>
    <dbReference type="NCBI Taxonomy" id="1548207"/>
    <lineage>
        <taxon>Bacteria</taxon>
        <taxon>Pseudomonadati</taxon>
        <taxon>Verrucomicrobiota</taxon>
        <taxon>Opitutia</taxon>
        <taxon>Opitutales</taxon>
        <taxon>Opitutaceae</taxon>
        <taxon>Cephaloticoccus</taxon>
    </lineage>
</organism>
<evidence type="ECO:0000313" key="4">
    <source>
        <dbReference type="Proteomes" id="UP000070058"/>
    </source>
</evidence>
<feature type="domain" description="3-keto-alpha-glucoside-1,2-lyase/3-keto-2-hydroxy-glucal hydratase" evidence="2">
    <location>
        <begin position="26"/>
        <end position="209"/>
    </location>
</feature>
<keyword evidence="4" id="KW-1185">Reference proteome</keyword>
<keyword evidence="1" id="KW-0732">Signal</keyword>
<dbReference type="Gene3D" id="2.60.120.560">
    <property type="entry name" value="Exo-inulinase, domain 1"/>
    <property type="match status" value="2"/>
</dbReference>
<evidence type="ECO:0000259" key="2">
    <source>
        <dbReference type="Pfam" id="PF06439"/>
    </source>
</evidence>
<proteinExistence type="predicted"/>
<sequence length="452" mass="50340">MKQPVLALFLAAFFAHCGSLAHAQQYEQLFDGQTLNGWKTAGGTAKFTVEDGCIVGHMAMNTPNTFLITEKHYGDFVLELDVKLEGANSNSGVQIRSYQTAGGQVRGKQVEVEPTRRAWTGGIYDEGGRGWLYPLDLNEAARSAYKPGEFNRIKVEAIGPNVKTWVNGVPASYVVDPIGREGLIGLQVHSIGTEVLVGKKVYFKNIRIQTKRLRPEPFPEEVHIVNLEPNSLAKDEKAKGVRLLFDGRTLRGWKSVRTGALPKKGWRVENGVITVEKSDGGESTNGGDIVTVGQYAAFDLWLEFKLTPGANSGIKYFVTLKEQTAGSAIGLEYQLLDDAEHPDAKMGRDGNRTLASLYDLIPADKTNWRARRPIGEWNTARIRVTPDNKVTHWLNGIKVLEYTRGDQRYKDLVALSKYAVWENFGMAERGHILLQDHGDEVSFRNIKIRKLK</sequence>
<dbReference type="AlphaFoldDB" id="A0A139SPY0"/>
<dbReference type="RefSeq" id="WP_068629529.1">
    <property type="nucleotide sequence ID" value="NZ_LSZQ01000030.1"/>
</dbReference>
<name>A0A139SPY0_9BACT</name>
<comment type="caution">
    <text evidence="3">The sequence shown here is derived from an EMBL/GenBank/DDBJ whole genome shotgun (WGS) entry which is preliminary data.</text>
</comment>
<dbReference type="EMBL" id="LSZQ01000030">
    <property type="protein sequence ID" value="KXU36550.1"/>
    <property type="molecule type" value="Genomic_DNA"/>
</dbReference>
<feature type="signal peptide" evidence="1">
    <location>
        <begin position="1"/>
        <end position="23"/>
    </location>
</feature>
<gene>
    <name evidence="3" type="ORF">AXK11_04160</name>
</gene>
<evidence type="ECO:0000256" key="1">
    <source>
        <dbReference type="SAM" id="SignalP"/>
    </source>
</evidence>
<feature type="chain" id="PRO_5007489606" description="3-keto-alpha-glucoside-1,2-lyase/3-keto-2-hydroxy-glucal hydratase domain-containing protein" evidence="1">
    <location>
        <begin position="24"/>
        <end position="452"/>
    </location>
</feature>
<dbReference type="Proteomes" id="UP000070058">
    <property type="component" value="Unassembled WGS sequence"/>
</dbReference>
<dbReference type="Pfam" id="PF06439">
    <property type="entry name" value="3keto-disac_hyd"/>
    <property type="match status" value="2"/>
</dbReference>
<protein>
    <recommendedName>
        <fullName evidence="2">3-keto-alpha-glucoside-1,2-lyase/3-keto-2-hydroxy-glucal hydratase domain-containing protein</fullName>
    </recommendedName>
</protein>
<feature type="domain" description="3-keto-alpha-glucoside-1,2-lyase/3-keto-2-hydroxy-glucal hydratase" evidence="2">
    <location>
        <begin position="242"/>
        <end position="449"/>
    </location>
</feature>
<dbReference type="GO" id="GO:0016787">
    <property type="term" value="F:hydrolase activity"/>
    <property type="evidence" value="ECO:0007669"/>
    <property type="project" value="InterPro"/>
</dbReference>
<accession>A0A139SPY0</accession>
<dbReference type="OrthoDB" id="176168at2"/>
<evidence type="ECO:0000313" key="3">
    <source>
        <dbReference type="EMBL" id="KXU36550.1"/>
    </source>
</evidence>
<reference evidence="4" key="1">
    <citation type="submission" date="2016-02" db="EMBL/GenBank/DDBJ databases">
        <authorList>
            <person name="Sanders J.G."/>
            <person name="Lin J.Y."/>
            <person name="Wertz J.T."/>
            <person name="Russell J.A."/>
            <person name="Moreau C.S."/>
            <person name="Powell S."/>
        </authorList>
    </citation>
    <scope>NUCLEOTIDE SEQUENCE [LARGE SCALE GENOMIC DNA]</scope>
    <source>
        <strain evidence="4">CAG34</strain>
    </source>
</reference>
<dbReference type="InterPro" id="IPR010496">
    <property type="entry name" value="AL/BT2_dom"/>
</dbReference>